<evidence type="ECO:0000256" key="5">
    <source>
        <dbReference type="PIRSR" id="PIRSR602401-1"/>
    </source>
</evidence>
<dbReference type="OrthoDB" id="1103324at2759"/>
<keyword evidence="9" id="KW-1185">Reference proteome</keyword>
<keyword evidence="7" id="KW-0812">Transmembrane</keyword>
<dbReference type="InterPro" id="IPR050364">
    <property type="entry name" value="Cytochrome_P450_fung"/>
</dbReference>
<keyword evidence="2 5" id="KW-0479">Metal-binding</keyword>
<dbReference type="InterPro" id="IPR001128">
    <property type="entry name" value="Cyt_P450"/>
</dbReference>
<dbReference type="InterPro" id="IPR036396">
    <property type="entry name" value="Cyt_P450_sf"/>
</dbReference>
<dbReference type="GO" id="GO:0020037">
    <property type="term" value="F:heme binding"/>
    <property type="evidence" value="ECO:0007669"/>
    <property type="project" value="InterPro"/>
</dbReference>
<comment type="cofactor">
    <cofactor evidence="5">
        <name>heme</name>
        <dbReference type="ChEBI" id="CHEBI:30413"/>
    </cofactor>
</comment>
<evidence type="ECO:0000313" key="9">
    <source>
        <dbReference type="Proteomes" id="UP000266272"/>
    </source>
</evidence>
<feature type="transmembrane region" description="Helical" evidence="7">
    <location>
        <begin position="12"/>
        <end position="30"/>
    </location>
</feature>
<dbReference type="PROSITE" id="PS00086">
    <property type="entry name" value="CYTOCHROME_P450"/>
    <property type="match status" value="1"/>
</dbReference>
<dbReference type="AlphaFoldDB" id="A0A395NP73"/>
<comment type="similarity">
    <text evidence="1 6">Belongs to the cytochrome P450 family.</text>
</comment>
<accession>A0A395NP73</accession>
<evidence type="ECO:0000256" key="2">
    <source>
        <dbReference type="ARBA" id="ARBA00022723"/>
    </source>
</evidence>
<keyword evidence="3 6" id="KW-0560">Oxidoreductase</keyword>
<reference evidence="8 9" key="1">
    <citation type="journal article" date="2018" name="PLoS Pathog.">
        <title>Evolution of structural diversity of trichothecenes, a family of toxins produced by plant pathogenic and entomopathogenic fungi.</title>
        <authorList>
            <person name="Proctor R.H."/>
            <person name="McCormick S.P."/>
            <person name="Kim H.S."/>
            <person name="Cardoza R.E."/>
            <person name="Stanley A.M."/>
            <person name="Lindo L."/>
            <person name="Kelly A."/>
            <person name="Brown D.W."/>
            <person name="Lee T."/>
            <person name="Vaughan M.M."/>
            <person name="Alexander N.J."/>
            <person name="Busman M."/>
            <person name="Gutierrez S."/>
        </authorList>
    </citation>
    <scope>NUCLEOTIDE SEQUENCE [LARGE SCALE GENOMIC DNA]</scope>
    <source>
        <strain evidence="8 9">IBT 40837</strain>
    </source>
</reference>
<keyword evidence="6" id="KW-0503">Monooxygenase</keyword>
<dbReference type="Gene3D" id="1.10.630.10">
    <property type="entry name" value="Cytochrome P450"/>
    <property type="match status" value="1"/>
</dbReference>
<dbReference type="PANTHER" id="PTHR46300">
    <property type="entry name" value="P450, PUTATIVE (EUROFUNG)-RELATED-RELATED"/>
    <property type="match status" value="1"/>
</dbReference>
<keyword evidence="5 6" id="KW-0349">Heme</keyword>
<comment type="caution">
    <text evidence="8">The sequence shown here is derived from an EMBL/GenBank/DDBJ whole genome shotgun (WGS) entry which is preliminary data.</text>
</comment>
<dbReference type="Pfam" id="PF00067">
    <property type="entry name" value="p450"/>
    <property type="match status" value="1"/>
</dbReference>
<gene>
    <name evidence="8" type="ORF">TARUN_4451</name>
</gene>
<dbReference type="EMBL" id="PXOA01000252">
    <property type="protein sequence ID" value="RFU77798.1"/>
    <property type="molecule type" value="Genomic_DNA"/>
</dbReference>
<evidence type="ECO:0000313" key="8">
    <source>
        <dbReference type="EMBL" id="RFU77798.1"/>
    </source>
</evidence>
<dbReference type="PANTHER" id="PTHR46300:SF5">
    <property type="entry name" value="CYTOCHROME P450"/>
    <property type="match status" value="1"/>
</dbReference>
<dbReference type="Proteomes" id="UP000266272">
    <property type="component" value="Unassembled WGS sequence"/>
</dbReference>
<dbReference type="CDD" id="cd11065">
    <property type="entry name" value="CYP64-like"/>
    <property type="match status" value="1"/>
</dbReference>
<evidence type="ECO:0000256" key="7">
    <source>
        <dbReference type="SAM" id="Phobius"/>
    </source>
</evidence>
<feature type="binding site" description="axial binding residue" evidence="5">
    <location>
        <position position="447"/>
    </location>
    <ligand>
        <name>heme</name>
        <dbReference type="ChEBI" id="CHEBI:30413"/>
    </ligand>
    <ligandPart>
        <name>Fe</name>
        <dbReference type="ChEBI" id="CHEBI:18248"/>
    </ligandPart>
</feature>
<evidence type="ECO:0000256" key="3">
    <source>
        <dbReference type="ARBA" id="ARBA00023002"/>
    </source>
</evidence>
<evidence type="ECO:0000256" key="1">
    <source>
        <dbReference type="ARBA" id="ARBA00010617"/>
    </source>
</evidence>
<dbReference type="STRING" id="490622.A0A395NP73"/>
<dbReference type="SUPFAM" id="SSF48264">
    <property type="entry name" value="Cytochrome P450"/>
    <property type="match status" value="1"/>
</dbReference>
<dbReference type="GO" id="GO:0004497">
    <property type="term" value="F:monooxygenase activity"/>
    <property type="evidence" value="ECO:0007669"/>
    <property type="project" value="UniProtKB-KW"/>
</dbReference>
<keyword evidence="7" id="KW-1133">Transmembrane helix</keyword>
<name>A0A395NP73_TRIAR</name>
<dbReference type="PRINTS" id="PR00463">
    <property type="entry name" value="EP450I"/>
</dbReference>
<dbReference type="GO" id="GO:0016705">
    <property type="term" value="F:oxidoreductase activity, acting on paired donors, with incorporation or reduction of molecular oxygen"/>
    <property type="evidence" value="ECO:0007669"/>
    <property type="project" value="InterPro"/>
</dbReference>
<dbReference type="InterPro" id="IPR017972">
    <property type="entry name" value="Cyt_P450_CS"/>
</dbReference>
<dbReference type="GO" id="GO:0005506">
    <property type="term" value="F:iron ion binding"/>
    <property type="evidence" value="ECO:0007669"/>
    <property type="project" value="InterPro"/>
</dbReference>
<keyword evidence="4 5" id="KW-0408">Iron</keyword>
<dbReference type="PRINTS" id="PR00385">
    <property type="entry name" value="P450"/>
</dbReference>
<evidence type="ECO:0000256" key="4">
    <source>
        <dbReference type="ARBA" id="ARBA00023004"/>
    </source>
</evidence>
<dbReference type="InterPro" id="IPR002401">
    <property type="entry name" value="Cyt_P450_E_grp-I"/>
</dbReference>
<proteinExistence type="inferred from homology"/>
<protein>
    <submittedName>
        <fullName evidence="8">Cytochrome p450</fullName>
    </submittedName>
</protein>
<sequence length="518" mass="58302">MAITQLLLDRPLSLYLAIALFIFVASKVVASRRRKRLGPLPPGPPGEPILGHLRVIPTDNPEYFYMKLSKQYGSDILSFNVLGQSVIVLNSVRAAIDLLDKRGANYCDRPRFVLFEVMGWHKTLTFLRWGPSFRMHRRILQRSFQKSNIGQYRPLQEREAVVMLRGILDRPAAWETILRRFSTAIALGIGFGIKIKTDTDPFVQVAADASYALGHGGAPAGTPVDFFPLFKFLPSLFHDRSLKFANQWKFAIVNLRDKPYEAILASKARIQSLVREMLDQQQGQIKQGRAPEISEEDIKGAGAAVFAAGQDTTWSTLVVFILNMVLHPRVQSKAQRILDQVVGRDRLPTFDDRQNLQYIDFIVQETLRWCPVSPMGVPHRSLKDDVYGGYFIPAGSFVYANARAMTHDETVYKNPDAFDPDRYYSLEEGGRGEPLPNGQFGFGRRICVGKHFAEATVWIVVAVMLSTMSIERERDANGAEIIPVVELTNGLTSHPKSFPCLIRPRDEKSIAIIQDAEL</sequence>
<organism evidence="8 9">
    <name type="scientific">Trichoderma arundinaceum</name>
    <dbReference type="NCBI Taxonomy" id="490622"/>
    <lineage>
        <taxon>Eukaryota</taxon>
        <taxon>Fungi</taxon>
        <taxon>Dikarya</taxon>
        <taxon>Ascomycota</taxon>
        <taxon>Pezizomycotina</taxon>
        <taxon>Sordariomycetes</taxon>
        <taxon>Hypocreomycetidae</taxon>
        <taxon>Hypocreales</taxon>
        <taxon>Hypocreaceae</taxon>
        <taxon>Trichoderma</taxon>
    </lineage>
</organism>
<evidence type="ECO:0000256" key="6">
    <source>
        <dbReference type="RuleBase" id="RU000461"/>
    </source>
</evidence>
<keyword evidence="7" id="KW-0472">Membrane</keyword>